<dbReference type="Proteomes" id="UP001148662">
    <property type="component" value="Unassembled WGS sequence"/>
</dbReference>
<gene>
    <name evidence="1" type="ORF">NM688_g6704</name>
</gene>
<organism evidence="1 2">
    <name type="scientific">Phlebia brevispora</name>
    <dbReference type="NCBI Taxonomy" id="194682"/>
    <lineage>
        <taxon>Eukaryota</taxon>
        <taxon>Fungi</taxon>
        <taxon>Dikarya</taxon>
        <taxon>Basidiomycota</taxon>
        <taxon>Agaricomycotina</taxon>
        <taxon>Agaricomycetes</taxon>
        <taxon>Polyporales</taxon>
        <taxon>Meruliaceae</taxon>
        <taxon>Phlebia</taxon>
    </lineage>
</organism>
<keyword evidence="2" id="KW-1185">Reference proteome</keyword>
<name>A0ACC1SDF0_9APHY</name>
<reference evidence="1" key="1">
    <citation type="submission" date="2022-07" db="EMBL/GenBank/DDBJ databases">
        <title>Genome Sequence of Phlebia brevispora.</title>
        <authorList>
            <person name="Buettner E."/>
        </authorList>
    </citation>
    <scope>NUCLEOTIDE SEQUENCE</scope>
    <source>
        <strain evidence="1">MPL23</strain>
    </source>
</reference>
<evidence type="ECO:0000313" key="1">
    <source>
        <dbReference type="EMBL" id="KAJ3537343.1"/>
    </source>
</evidence>
<dbReference type="EMBL" id="JANHOG010001421">
    <property type="protein sequence ID" value="KAJ3537343.1"/>
    <property type="molecule type" value="Genomic_DNA"/>
</dbReference>
<accession>A0ACC1SDF0</accession>
<sequence>MRTELTTIYVPSCEQCQRNKSLSHKPSGPLHPLPVPDAHGDSVAIDFVGPLPEDDSYNYILSMTDRLGSDLRLVPCCTDLTATKLAELFFREWYCENDLPLEIIFDHDKLFVSQFWHTLHRLTGVKLKMSTAFHPQTDSSSERSNRTIIQALRYHVARNQKDDDPSITWLAADIACQIDIDVMEAQDNLLLAKTQQAFHADKHRGPEVIYKAWLDSSVYTLDLPESSHIFPTFHGSLLRPFIPNDDTLFPHRAHEQPGPIVGPRGQEEFFVERILDRRRRGRRWQYLVRWRGYGPEHDQWLPRAEVEDLAALDAFFTEHGIPDPAPHDTP</sequence>
<protein>
    <submittedName>
        <fullName evidence="1">Uncharacterized protein</fullName>
    </submittedName>
</protein>
<evidence type="ECO:0000313" key="2">
    <source>
        <dbReference type="Proteomes" id="UP001148662"/>
    </source>
</evidence>
<proteinExistence type="predicted"/>
<comment type="caution">
    <text evidence="1">The sequence shown here is derived from an EMBL/GenBank/DDBJ whole genome shotgun (WGS) entry which is preliminary data.</text>
</comment>